<evidence type="ECO:0000256" key="1">
    <source>
        <dbReference type="ARBA" id="ARBA00022723"/>
    </source>
</evidence>
<organism evidence="7 8">
    <name type="scientific">Rhodocollybia butyracea</name>
    <dbReference type="NCBI Taxonomy" id="206335"/>
    <lineage>
        <taxon>Eukaryota</taxon>
        <taxon>Fungi</taxon>
        <taxon>Dikarya</taxon>
        <taxon>Basidiomycota</taxon>
        <taxon>Agaricomycotina</taxon>
        <taxon>Agaricomycetes</taxon>
        <taxon>Agaricomycetidae</taxon>
        <taxon>Agaricales</taxon>
        <taxon>Marasmiineae</taxon>
        <taxon>Omphalotaceae</taxon>
        <taxon>Rhodocollybia</taxon>
    </lineage>
</organism>
<keyword evidence="3" id="KW-0862">Zinc</keyword>
<dbReference type="SUPFAM" id="SSF144232">
    <property type="entry name" value="HIT/MYND zinc finger-like"/>
    <property type="match status" value="1"/>
</dbReference>
<keyword evidence="2 4" id="KW-0863">Zinc-finger</keyword>
<name>A0A9P5U7J6_9AGAR</name>
<evidence type="ECO:0000313" key="8">
    <source>
        <dbReference type="Proteomes" id="UP000772434"/>
    </source>
</evidence>
<sequence>MARRFGPEESIGLSGGSLVSPESLRYQQIADSLCAQRKPNEAVPYMLKAMEDEHNVDIFITCAFVQQNLAESLEMLHDGKLRGERSLKSKYGWNAFQDGGPLVGKFHDVMNTRPYMRVLQAIVRLAFESKKYQKAIDTIIEMFRLNPMDPMQQHKWLPTLLCRKNRYLDALYFCQVFIDIFVSRLRVSDLPPGGGTQFLPPRRDLYTVEEQEHLDLYESTILYSAALATFRLSGDCEESQMYIKAAVKANPHVMLRILRRSERPKFLNSNARPRNSPEDAQDYLWLSQDLWMERDVWDWVNANPDAQQAVKKRCARPQCGKEETKPGEFQQCSGCRVISYCSVQCQKEAWTQHKPDCTSEQEIKAVRKAIAKGKPLSASNKIPVFAAEISGAGVIGYDPAPLIMTPEQEREEAERQRKKKEKKKEMNKKKEERRKAKKREQKEIGQIKADDEAEATDDLDELQNSMAAVSIDPKSNS</sequence>
<dbReference type="Pfam" id="PF01753">
    <property type="entry name" value="zf-MYND"/>
    <property type="match status" value="1"/>
</dbReference>
<feature type="compositionally biased region" description="Basic residues" evidence="5">
    <location>
        <begin position="416"/>
        <end position="427"/>
    </location>
</feature>
<dbReference type="EMBL" id="JADNRY010000045">
    <property type="protein sequence ID" value="KAF9069990.1"/>
    <property type="molecule type" value="Genomic_DNA"/>
</dbReference>
<dbReference type="InterPro" id="IPR002893">
    <property type="entry name" value="Znf_MYND"/>
</dbReference>
<dbReference type="SUPFAM" id="SSF48452">
    <property type="entry name" value="TPR-like"/>
    <property type="match status" value="1"/>
</dbReference>
<comment type="caution">
    <text evidence="7">The sequence shown here is derived from an EMBL/GenBank/DDBJ whole genome shotgun (WGS) entry which is preliminary data.</text>
</comment>
<dbReference type="PROSITE" id="PS50865">
    <property type="entry name" value="ZF_MYND_2"/>
    <property type="match status" value="1"/>
</dbReference>
<dbReference type="OrthoDB" id="432970at2759"/>
<evidence type="ECO:0000313" key="7">
    <source>
        <dbReference type="EMBL" id="KAF9069990.1"/>
    </source>
</evidence>
<proteinExistence type="predicted"/>
<dbReference type="InterPro" id="IPR011990">
    <property type="entry name" value="TPR-like_helical_dom_sf"/>
</dbReference>
<feature type="domain" description="MYND-type" evidence="6">
    <location>
        <begin position="316"/>
        <end position="357"/>
    </location>
</feature>
<evidence type="ECO:0000256" key="3">
    <source>
        <dbReference type="ARBA" id="ARBA00022833"/>
    </source>
</evidence>
<accession>A0A9P5U7J6</accession>
<dbReference type="GO" id="GO:0008270">
    <property type="term" value="F:zinc ion binding"/>
    <property type="evidence" value="ECO:0007669"/>
    <property type="project" value="UniProtKB-KW"/>
</dbReference>
<dbReference type="Proteomes" id="UP000772434">
    <property type="component" value="Unassembled WGS sequence"/>
</dbReference>
<evidence type="ECO:0000256" key="5">
    <source>
        <dbReference type="SAM" id="MobiDB-lite"/>
    </source>
</evidence>
<reference evidence="7" key="1">
    <citation type="submission" date="2020-11" db="EMBL/GenBank/DDBJ databases">
        <authorList>
            <consortium name="DOE Joint Genome Institute"/>
            <person name="Ahrendt S."/>
            <person name="Riley R."/>
            <person name="Andreopoulos W."/>
            <person name="Labutti K."/>
            <person name="Pangilinan J."/>
            <person name="Ruiz-Duenas F.J."/>
            <person name="Barrasa J.M."/>
            <person name="Sanchez-Garcia M."/>
            <person name="Camarero S."/>
            <person name="Miyauchi S."/>
            <person name="Serrano A."/>
            <person name="Linde D."/>
            <person name="Babiker R."/>
            <person name="Drula E."/>
            <person name="Ayuso-Fernandez I."/>
            <person name="Pacheco R."/>
            <person name="Padilla G."/>
            <person name="Ferreira P."/>
            <person name="Barriuso J."/>
            <person name="Kellner H."/>
            <person name="Castanera R."/>
            <person name="Alfaro M."/>
            <person name="Ramirez L."/>
            <person name="Pisabarro A.G."/>
            <person name="Kuo A."/>
            <person name="Tritt A."/>
            <person name="Lipzen A."/>
            <person name="He G."/>
            <person name="Yan M."/>
            <person name="Ng V."/>
            <person name="Cullen D."/>
            <person name="Martin F."/>
            <person name="Rosso M.-N."/>
            <person name="Henrissat B."/>
            <person name="Hibbett D."/>
            <person name="Martinez A.T."/>
            <person name="Grigoriev I.V."/>
        </authorList>
    </citation>
    <scope>NUCLEOTIDE SEQUENCE</scope>
    <source>
        <strain evidence="7">AH 40177</strain>
    </source>
</reference>
<gene>
    <name evidence="7" type="ORF">BDP27DRAFT_1293056</name>
</gene>
<feature type="compositionally biased region" description="Polar residues" evidence="5">
    <location>
        <begin position="463"/>
        <end position="477"/>
    </location>
</feature>
<dbReference type="Gene3D" id="6.10.140.2220">
    <property type="match status" value="1"/>
</dbReference>
<protein>
    <recommendedName>
        <fullName evidence="6">MYND-type domain-containing protein</fullName>
    </recommendedName>
</protein>
<keyword evidence="1" id="KW-0479">Metal-binding</keyword>
<evidence type="ECO:0000256" key="2">
    <source>
        <dbReference type="ARBA" id="ARBA00022771"/>
    </source>
</evidence>
<dbReference type="AlphaFoldDB" id="A0A9P5U7J6"/>
<evidence type="ECO:0000259" key="6">
    <source>
        <dbReference type="PROSITE" id="PS50865"/>
    </source>
</evidence>
<evidence type="ECO:0000256" key="4">
    <source>
        <dbReference type="PROSITE-ProRule" id="PRU00134"/>
    </source>
</evidence>
<keyword evidence="8" id="KW-1185">Reference proteome</keyword>
<feature type="compositionally biased region" description="Acidic residues" evidence="5">
    <location>
        <begin position="451"/>
        <end position="461"/>
    </location>
</feature>
<feature type="region of interest" description="Disordered" evidence="5">
    <location>
        <begin position="405"/>
        <end position="477"/>
    </location>
</feature>
<feature type="compositionally biased region" description="Basic and acidic residues" evidence="5">
    <location>
        <begin position="428"/>
        <end position="450"/>
    </location>
</feature>